<dbReference type="EMBL" id="CCYD01003042">
    <property type="protein sequence ID" value="CEG48995.1"/>
    <property type="molecule type" value="Genomic_DNA"/>
</dbReference>
<dbReference type="Proteomes" id="UP000054928">
    <property type="component" value="Unassembled WGS sequence"/>
</dbReference>
<keyword evidence="2" id="KW-1185">Reference proteome</keyword>
<sequence>MADHRDVNLLKKCLSPEDITKCLKSVERYNGLSQLAQRTSEHLTTLETSFFNFGSLVKLLSLVFKKYGFVTLLLLLLSYSSVQLKTRNTQQLLLRHECDKTQRRKRRNLRVAALLAVIKDQQIQYNQIAMLVGARVAKYLAARKATHWTKVNTFTTMSTRNSELQALRSELMKIKGVVVDTCSQLQINSRLKKPKEIVKTLEPASASGTGIEVDHNEAISISIAREGERIATQNHIRDQTTMSHEELTELFKSGQAKEELSTPGSFWVFFAS</sequence>
<reference evidence="2" key="1">
    <citation type="submission" date="2014-09" db="EMBL/GenBank/DDBJ databases">
        <authorList>
            <person name="Sharma Rahul"/>
            <person name="Thines Marco"/>
        </authorList>
    </citation>
    <scope>NUCLEOTIDE SEQUENCE [LARGE SCALE GENOMIC DNA]</scope>
</reference>
<dbReference type="OrthoDB" id="441517at2759"/>
<dbReference type="OMA" id="ITEMFEQ"/>
<evidence type="ECO:0000313" key="2">
    <source>
        <dbReference type="Proteomes" id="UP000054928"/>
    </source>
</evidence>
<evidence type="ECO:0000313" key="1">
    <source>
        <dbReference type="EMBL" id="CEG48995.1"/>
    </source>
</evidence>
<dbReference type="RefSeq" id="XP_024585364.1">
    <property type="nucleotide sequence ID" value="XM_024720136.1"/>
</dbReference>
<proteinExistence type="predicted"/>
<organism evidence="1 2">
    <name type="scientific">Plasmopara halstedii</name>
    <name type="common">Downy mildew of sunflower</name>
    <dbReference type="NCBI Taxonomy" id="4781"/>
    <lineage>
        <taxon>Eukaryota</taxon>
        <taxon>Sar</taxon>
        <taxon>Stramenopiles</taxon>
        <taxon>Oomycota</taxon>
        <taxon>Peronosporomycetes</taxon>
        <taxon>Peronosporales</taxon>
        <taxon>Peronosporaceae</taxon>
        <taxon>Plasmopara</taxon>
    </lineage>
</organism>
<dbReference type="AlphaFoldDB" id="A0A0N7L863"/>
<protein>
    <submittedName>
        <fullName evidence="1">Uncharacterized protein</fullName>
    </submittedName>
</protein>
<accession>A0A0N7L863</accession>
<dbReference type="GeneID" id="36401840"/>
<name>A0A0N7L863_PLAHL</name>